<dbReference type="EMBL" id="BMDQ01000002">
    <property type="protein sequence ID" value="GGI57585.1"/>
    <property type="molecule type" value="Genomic_DNA"/>
</dbReference>
<name>A0ABQ2BYL5_9FLAO</name>
<dbReference type="Pfam" id="PF11306">
    <property type="entry name" value="DUF3108"/>
    <property type="match status" value="1"/>
</dbReference>
<sequence length="242" mass="27957">MIKNKFPLVLLMIFFSNLIFSQTKLWLDKEVDLKLLEMRKDSFNMTKNGKIVGYWIWETEVNEKEIILKDISVLFNIIQEEFVLKMDKKNLVSKMVDMKMKGSNFSLDVAIQRKSSLDLKGNFSINNGNLTEKKIDTTYTSRVILRPEIFGLIHTITDPTKLDEKINTFFLSSALAYEMKLMYAGDEVVTVPAGTFDCHKVTFRSGIKNVVSNIIYISKQFPKRIVKVEVVDQPLIIELVKL</sequence>
<gene>
    <name evidence="1" type="ORF">GCM10011444_18940</name>
</gene>
<dbReference type="Proteomes" id="UP000624701">
    <property type="component" value="Unassembled WGS sequence"/>
</dbReference>
<dbReference type="Gene3D" id="2.40.360.20">
    <property type="match status" value="1"/>
</dbReference>
<protein>
    <submittedName>
        <fullName evidence="1">Uncharacterized protein</fullName>
    </submittedName>
</protein>
<organism evidence="1 2">
    <name type="scientific">Winogradskyella haliclonae</name>
    <dbReference type="NCBI Taxonomy" id="2048558"/>
    <lineage>
        <taxon>Bacteria</taxon>
        <taxon>Pseudomonadati</taxon>
        <taxon>Bacteroidota</taxon>
        <taxon>Flavobacteriia</taxon>
        <taxon>Flavobacteriales</taxon>
        <taxon>Flavobacteriaceae</taxon>
        <taxon>Winogradskyella</taxon>
    </lineage>
</organism>
<dbReference type="InterPro" id="IPR021457">
    <property type="entry name" value="DUF3108"/>
</dbReference>
<keyword evidence="2" id="KW-1185">Reference proteome</keyword>
<accession>A0ABQ2BYL5</accession>
<evidence type="ECO:0000313" key="2">
    <source>
        <dbReference type="Proteomes" id="UP000624701"/>
    </source>
</evidence>
<evidence type="ECO:0000313" key="1">
    <source>
        <dbReference type="EMBL" id="GGI57585.1"/>
    </source>
</evidence>
<comment type="caution">
    <text evidence="1">The sequence shown here is derived from an EMBL/GenBank/DDBJ whole genome shotgun (WGS) entry which is preliminary data.</text>
</comment>
<reference evidence="2" key="1">
    <citation type="journal article" date="2019" name="Int. J. Syst. Evol. Microbiol.">
        <title>The Global Catalogue of Microorganisms (GCM) 10K type strain sequencing project: providing services to taxonomists for standard genome sequencing and annotation.</title>
        <authorList>
            <consortium name="The Broad Institute Genomics Platform"/>
            <consortium name="The Broad Institute Genome Sequencing Center for Infectious Disease"/>
            <person name="Wu L."/>
            <person name="Ma J."/>
        </authorList>
    </citation>
    <scope>NUCLEOTIDE SEQUENCE [LARGE SCALE GENOMIC DNA]</scope>
    <source>
        <strain evidence="2">CCM 8681</strain>
    </source>
</reference>
<proteinExistence type="predicted"/>